<dbReference type="AlphaFoldDB" id="A0A4Z2HXR2"/>
<dbReference type="EMBL" id="SRLO01000161">
    <property type="protein sequence ID" value="TNN70629.1"/>
    <property type="molecule type" value="Genomic_DNA"/>
</dbReference>
<comment type="caution">
    <text evidence="2">The sequence shown here is derived from an EMBL/GenBank/DDBJ whole genome shotgun (WGS) entry which is preliminary data.</text>
</comment>
<accession>A0A4Z2HXR2</accession>
<evidence type="ECO:0000256" key="1">
    <source>
        <dbReference type="SAM" id="MobiDB-lite"/>
    </source>
</evidence>
<feature type="region of interest" description="Disordered" evidence="1">
    <location>
        <begin position="69"/>
        <end position="153"/>
    </location>
</feature>
<gene>
    <name evidence="2" type="ORF">EYF80_019213</name>
</gene>
<keyword evidence="3" id="KW-1185">Reference proteome</keyword>
<sequence length="242" mass="27016">MEKGILRDFARRSSRLHILVSEMCLEAERWYGLASSCRKEDLVDILPWDGEAAEDQGWSASCFMVTSISEPSNPSSVSSSSSSSSVKGLPTADVQDEEEVDEEEYEEASEAQGEAGLRLKARERPESESASPGPSRRRKRGKVKKQIGERRQRVWSQTVPLGRRGETGRCRVTWTEVSIKARKVVGMGRIPVQDSQQVLPVELQLQGRVTSGGGMGRRGLHAWWLTLQISPYPTSIMQLRDK</sequence>
<dbReference type="Proteomes" id="UP000314294">
    <property type="component" value="Unassembled WGS sequence"/>
</dbReference>
<name>A0A4Z2HXR2_9TELE</name>
<reference evidence="2 3" key="1">
    <citation type="submission" date="2019-03" db="EMBL/GenBank/DDBJ databases">
        <title>First draft genome of Liparis tanakae, snailfish: a comprehensive survey of snailfish specific genes.</title>
        <authorList>
            <person name="Kim W."/>
            <person name="Song I."/>
            <person name="Jeong J.-H."/>
            <person name="Kim D."/>
            <person name="Kim S."/>
            <person name="Ryu S."/>
            <person name="Song J.Y."/>
            <person name="Lee S.K."/>
        </authorList>
    </citation>
    <scope>NUCLEOTIDE SEQUENCE [LARGE SCALE GENOMIC DNA]</scope>
    <source>
        <tissue evidence="2">Muscle</tissue>
    </source>
</reference>
<protein>
    <submittedName>
        <fullName evidence="2">Uncharacterized protein</fullName>
    </submittedName>
</protein>
<evidence type="ECO:0000313" key="3">
    <source>
        <dbReference type="Proteomes" id="UP000314294"/>
    </source>
</evidence>
<organism evidence="2 3">
    <name type="scientific">Liparis tanakae</name>
    <name type="common">Tanaka's snailfish</name>
    <dbReference type="NCBI Taxonomy" id="230148"/>
    <lineage>
        <taxon>Eukaryota</taxon>
        <taxon>Metazoa</taxon>
        <taxon>Chordata</taxon>
        <taxon>Craniata</taxon>
        <taxon>Vertebrata</taxon>
        <taxon>Euteleostomi</taxon>
        <taxon>Actinopterygii</taxon>
        <taxon>Neopterygii</taxon>
        <taxon>Teleostei</taxon>
        <taxon>Neoteleostei</taxon>
        <taxon>Acanthomorphata</taxon>
        <taxon>Eupercaria</taxon>
        <taxon>Perciformes</taxon>
        <taxon>Cottioidei</taxon>
        <taxon>Cottales</taxon>
        <taxon>Liparidae</taxon>
        <taxon>Liparis</taxon>
    </lineage>
</organism>
<feature type="compositionally biased region" description="Basic residues" evidence="1">
    <location>
        <begin position="135"/>
        <end position="145"/>
    </location>
</feature>
<evidence type="ECO:0000313" key="2">
    <source>
        <dbReference type="EMBL" id="TNN70629.1"/>
    </source>
</evidence>
<feature type="compositionally biased region" description="Low complexity" evidence="1">
    <location>
        <begin position="69"/>
        <end position="85"/>
    </location>
</feature>
<feature type="compositionally biased region" description="Acidic residues" evidence="1">
    <location>
        <begin position="94"/>
        <end position="109"/>
    </location>
</feature>
<proteinExistence type="predicted"/>